<evidence type="ECO:0000313" key="5">
    <source>
        <dbReference type="EMBL" id="SDJ94281.1"/>
    </source>
</evidence>
<keyword evidence="2 5" id="KW-0238">DNA-binding</keyword>
<keyword evidence="6" id="KW-1185">Reference proteome</keyword>
<proteinExistence type="predicted"/>
<keyword evidence="1" id="KW-0805">Transcription regulation</keyword>
<dbReference type="InterPro" id="IPR009057">
    <property type="entry name" value="Homeodomain-like_sf"/>
</dbReference>
<evidence type="ECO:0000313" key="6">
    <source>
        <dbReference type="Proteomes" id="UP000198706"/>
    </source>
</evidence>
<accession>A0A1G8XUT4</accession>
<dbReference type="Proteomes" id="UP000198706">
    <property type="component" value="Unassembled WGS sequence"/>
</dbReference>
<dbReference type="RefSeq" id="WP_084333911.1">
    <property type="nucleotide sequence ID" value="NZ_FNFD01000003.1"/>
</dbReference>
<dbReference type="PRINTS" id="PR00032">
    <property type="entry name" value="HTHARAC"/>
</dbReference>
<dbReference type="GO" id="GO:0009893">
    <property type="term" value="P:positive regulation of metabolic process"/>
    <property type="evidence" value="ECO:0007669"/>
    <property type="project" value="UniProtKB-ARBA"/>
</dbReference>
<evidence type="ECO:0000256" key="3">
    <source>
        <dbReference type="ARBA" id="ARBA00023163"/>
    </source>
</evidence>
<organism evidence="5 6">
    <name type="scientific">Pseudomonas indica</name>
    <dbReference type="NCBI Taxonomy" id="137658"/>
    <lineage>
        <taxon>Bacteria</taxon>
        <taxon>Pseudomonadati</taxon>
        <taxon>Pseudomonadota</taxon>
        <taxon>Gammaproteobacteria</taxon>
        <taxon>Pseudomonadales</taxon>
        <taxon>Pseudomonadaceae</taxon>
        <taxon>Pseudomonas</taxon>
    </lineage>
</organism>
<dbReference type="GO" id="GO:0003700">
    <property type="term" value="F:DNA-binding transcription factor activity"/>
    <property type="evidence" value="ECO:0007669"/>
    <property type="project" value="InterPro"/>
</dbReference>
<sequence>MNSRTAVPQLLWFDLTHDRSAQDFIPLFADVCQIDLARDLSVAGIDTRRRPDMICMHYDRPDSLGLGLLLELKNAIPSIPITMLTQQHSEELAVWAFRSGTWDYLVLPLTDPECARYLSALQELCKLRREPREDRKNHLPRTHHLPESVRLTPDFHKQQSLQKAVRYIEQHYTEQIDGKTMAQLCGMTPFRFSRLFKQTHGIGFVEFVLQKRMERAKDLLCNSQMPVTSIAYTVGFKDPSYFARAFKQYFECSPSDFRRDGPPKRQVAQANTLQAAQKSHDLRDAVPGF</sequence>
<dbReference type="EMBL" id="FNFD01000003">
    <property type="protein sequence ID" value="SDJ94281.1"/>
    <property type="molecule type" value="Genomic_DNA"/>
</dbReference>
<dbReference type="InterPro" id="IPR011006">
    <property type="entry name" value="CheY-like_superfamily"/>
</dbReference>
<dbReference type="InterPro" id="IPR018060">
    <property type="entry name" value="HTH_AraC"/>
</dbReference>
<dbReference type="SUPFAM" id="SSF52172">
    <property type="entry name" value="CheY-like"/>
    <property type="match status" value="1"/>
</dbReference>
<reference evidence="5 6" key="1">
    <citation type="submission" date="2016-10" db="EMBL/GenBank/DDBJ databases">
        <authorList>
            <person name="de Groot N.N."/>
        </authorList>
    </citation>
    <scope>NUCLEOTIDE SEQUENCE [LARGE SCALE GENOMIC DNA]</scope>
    <source>
        <strain evidence="5 6">JCM 21544</strain>
    </source>
</reference>
<dbReference type="InterPro" id="IPR018062">
    <property type="entry name" value="HTH_AraC-typ_CS"/>
</dbReference>
<evidence type="ECO:0000256" key="1">
    <source>
        <dbReference type="ARBA" id="ARBA00023015"/>
    </source>
</evidence>
<feature type="domain" description="HTH araC/xylS-type" evidence="4">
    <location>
        <begin position="162"/>
        <end position="260"/>
    </location>
</feature>
<dbReference type="STRING" id="137658.SAMN05216186_103297"/>
<dbReference type="SUPFAM" id="SSF46689">
    <property type="entry name" value="Homeodomain-like"/>
    <property type="match status" value="2"/>
</dbReference>
<dbReference type="Gene3D" id="1.10.10.60">
    <property type="entry name" value="Homeodomain-like"/>
    <property type="match status" value="2"/>
</dbReference>
<dbReference type="Gene3D" id="3.40.50.2300">
    <property type="match status" value="1"/>
</dbReference>
<dbReference type="PANTHER" id="PTHR43280">
    <property type="entry name" value="ARAC-FAMILY TRANSCRIPTIONAL REGULATOR"/>
    <property type="match status" value="1"/>
</dbReference>
<evidence type="ECO:0000259" key="4">
    <source>
        <dbReference type="PROSITE" id="PS01124"/>
    </source>
</evidence>
<evidence type="ECO:0000256" key="2">
    <source>
        <dbReference type="ARBA" id="ARBA00023125"/>
    </source>
</evidence>
<protein>
    <submittedName>
        <fullName evidence="5">AraC-type DNA-binding protein</fullName>
    </submittedName>
</protein>
<name>A0A1G8XUT4_9PSED</name>
<dbReference type="PROSITE" id="PS01124">
    <property type="entry name" value="HTH_ARAC_FAMILY_2"/>
    <property type="match status" value="1"/>
</dbReference>
<dbReference type="PROSITE" id="PS00041">
    <property type="entry name" value="HTH_ARAC_FAMILY_1"/>
    <property type="match status" value="1"/>
</dbReference>
<dbReference type="Pfam" id="PF12833">
    <property type="entry name" value="HTH_18"/>
    <property type="match status" value="1"/>
</dbReference>
<gene>
    <name evidence="5" type="ORF">SAMN05216186_103297</name>
</gene>
<dbReference type="InterPro" id="IPR020449">
    <property type="entry name" value="Tscrpt_reg_AraC-type_HTH"/>
</dbReference>
<dbReference type="AlphaFoldDB" id="A0A1G8XUT4"/>
<dbReference type="SMART" id="SM00342">
    <property type="entry name" value="HTH_ARAC"/>
    <property type="match status" value="1"/>
</dbReference>
<dbReference type="GO" id="GO:0043565">
    <property type="term" value="F:sequence-specific DNA binding"/>
    <property type="evidence" value="ECO:0007669"/>
    <property type="project" value="InterPro"/>
</dbReference>
<keyword evidence="3" id="KW-0804">Transcription</keyword>
<dbReference type="PANTHER" id="PTHR43280:SF2">
    <property type="entry name" value="HTH-TYPE TRANSCRIPTIONAL REGULATOR EXSA"/>
    <property type="match status" value="1"/>
</dbReference>